<feature type="binding site" evidence="9">
    <location>
        <begin position="242"/>
        <end position="246"/>
    </location>
    <ligand>
        <name>substrate</name>
    </ligand>
</feature>
<dbReference type="Proteomes" id="UP001284901">
    <property type="component" value="Unassembled WGS sequence"/>
</dbReference>
<dbReference type="SMART" id="SM00984">
    <property type="entry name" value="UDPG_MGDP_dh_C"/>
    <property type="match status" value="1"/>
</dbReference>
<keyword evidence="5 7" id="KW-0520">NAD</keyword>
<dbReference type="SUPFAM" id="SSF48179">
    <property type="entry name" value="6-phosphogluconate dehydrogenase C-terminal domain-like"/>
    <property type="match status" value="1"/>
</dbReference>
<dbReference type="InterPro" id="IPR036291">
    <property type="entry name" value="NAD(P)-bd_dom_sf"/>
</dbReference>
<feature type="active site" description="Nucleophile" evidence="8">
    <location>
        <position position="253"/>
    </location>
</feature>
<feature type="binding site" evidence="10">
    <location>
        <position position="29"/>
    </location>
    <ligand>
        <name>NAD(+)</name>
        <dbReference type="ChEBI" id="CHEBI:57540"/>
    </ligand>
</feature>
<dbReference type="EMBL" id="JAWNFV010000008">
    <property type="protein sequence ID" value="MDY5140632.1"/>
    <property type="molecule type" value="Genomic_DNA"/>
</dbReference>
<evidence type="ECO:0000313" key="12">
    <source>
        <dbReference type="EMBL" id="MDY5140632.1"/>
    </source>
</evidence>
<evidence type="ECO:0000259" key="11">
    <source>
        <dbReference type="SMART" id="SM00984"/>
    </source>
</evidence>
<evidence type="ECO:0000313" key="14">
    <source>
        <dbReference type="Proteomes" id="UP001284901"/>
    </source>
</evidence>
<dbReference type="NCBIfam" id="TIGR03026">
    <property type="entry name" value="NDP-sugDHase"/>
    <property type="match status" value="1"/>
</dbReference>
<feature type="binding site" evidence="10">
    <location>
        <position position="256"/>
    </location>
    <ligand>
        <name>NAD(+)</name>
        <dbReference type="ChEBI" id="CHEBI:57540"/>
    </ligand>
</feature>
<feature type="binding site" evidence="10">
    <location>
        <position position="34"/>
    </location>
    <ligand>
        <name>NAD(+)</name>
        <dbReference type="ChEBI" id="CHEBI:57540"/>
    </ligand>
</feature>
<dbReference type="Pfam" id="PF03721">
    <property type="entry name" value="UDPG_MGDP_dh_N"/>
    <property type="match status" value="1"/>
</dbReference>
<comment type="caution">
    <text evidence="12">The sequence shown here is derived from an EMBL/GenBank/DDBJ whole genome shotgun (WGS) entry which is preliminary data.</text>
</comment>
<dbReference type="RefSeq" id="WP_087070492.1">
    <property type="nucleotide sequence ID" value="NZ_CAUPFC010000016.1"/>
</dbReference>
<dbReference type="InterPro" id="IPR036220">
    <property type="entry name" value="UDP-Glc/GDP-Man_DH_C_sf"/>
</dbReference>
<dbReference type="InterPro" id="IPR028357">
    <property type="entry name" value="UDPglc_DH_bac"/>
</dbReference>
<evidence type="ECO:0000256" key="7">
    <source>
        <dbReference type="PIRNR" id="PIRNR000124"/>
    </source>
</evidence>
<reference evidence="12 14" key="1">
    <citation type="submission" date="2023-10" db="EMBL/GenBank/DDBJ databases">
        <title>Whole Genome based description of the genera Actinobaculum and Actinotignum reveals a complex phylogenetic relationship within the species included in the genus Actinotignum.</title>
        <authorList>
            <person name="Jensen C.S."/>
            <person name="Dargis R."/>
            <person name="Kemp M."/>
            <person name="Christensen J.J."/>
        </authorList>
    </citation>
    <scope>NUCLEOTIDE SEQUENCE</scope>
    <source>
        <strain evidence="13 14">SLA_B089</strain>
        <strain evidence="12">SLA_B245</strain>
    </source>
</reference>
<dbReference type="InterPro" id="IPR014026">
    <property type="entry name" value="UDP-Glc/GDP-Man_DH_dimer"/>
</dbReference>
<dbReference type="SUPFAM" id="SSF52413">
    <property type="entry name" value="UDP-glucose/GDP-mannose dehydrogenase C-terminal domain"/>
    <property type="match status" value="1"/>
</dbReference>
<evidence type="ECO:0000256" key="4">
    <source>
        <dbReference type="ARBA" id="ARBA00023002"/>
    </source>
</evidence>
<dbReference type="PANTHER" id="PTHR43750">
    <property type="entry name" value="UDP-GLUCOSE 6-DEHYDROGENASE TUAD"/>
    <property type="match status" value="1"/>
</dbReference>
<feature type="binding site" evidence="9">
    <location>
        <begin position="142"/>
        <end position="145"/>
    </location>
    <ligand>
        <name>substrate</name>
    </ligand>
</feature>
<sequence length="388" mass="41651">MQIAVIGLGYVGLANAVLLAQHHDVVGSDLNPAKVDAINARTSPIQDAKIEEFLATKPLSLRATTSNIEALAGADYAVIATPTDYDTETNAFDTASVESAIAQVAEANPGAVVVIKSTIPIGFTARMQETFPQLRIVFSPEFLREGKALHDNLNPSRIVVSGDDAAAAHFAQLLSEGAEARDVPIIQVGTREAEAIKLFSNTYLAMRVAYFNELDSFAMARSLNAAEIIRGVGLDPRIGDHYNNPSFGYGGYCLPKDTKELRADFEGVPENLMSAIVESNDTRIDFLATRLAGAGYATVGIYKVAMKSGSDNHRASAALSLAAHLRARDVEVLVYDPALKPGGLGDIPVLDSWEEFQDRADVIITNRLDGTMPETSTPVLTRDIFGRD</sequence>
<dbReference type="Gene3D" id="1.20.5.100">
    <property type="entry name" value="Cytochrome c1, transmembrane anchor, C-terminal"/>
    <property type="match status" value="1"/>
</dbReference>
<dbReference type="InterPro" id="IPR001732">
    <property type="entry name" value="UDP-Glc/GDP-Man_DH_N"/>
</dbReference>
<feature type="domain" description="UDP-glucose/GDP-mannose dehydrogenase C-terminal" evidence="11">
    <location>
        <begin position="300"/>
        <end position="387"/>
    </location>
</feature>
<organism evidence="12 15">
    <name type="scientific">Actinotignum timonense</name>
    <dbReference type="NCBI Taxonomy" id="1870995"/>
    <lineage>
        <taxon>Bacteria</taxon>
        <taxon>Bacillati</taxon>
        <taxon>Actinomycetota</taxon>
        <taxon>Actinomycetes</taxon>
        <taxon>Actinomycetales</taxon>
        <taxon>Actinomycetaceae</taxon>
        <taxon>Actinotignum</taxon>
    </lineage>
</organism>
<dbReference type="EC" id="1.1.1.22" evidence="3 7"/>
<protein>
    <recommendedName>
        <fullName evidence="3 7">UDP-glucose 6-dehydrogenase</fullName>
        <ecNumber evidence="3 7">1.1.1.22</ecNumber>
    </recommendedName>
</protein>
<dbReference type="PIRSF" id="PIRSF500134">
    <property type="entry name" value="UDPglc_DH_bac"/>
    <property type="match status" value="1"/>
</dbReference>
<dbReference type="Pfam" id="PF03720">
    <property type="entry name" value="UDPG_MGDP_dh_C"/>
    <property type="match status" value="1"/>
</dbReference>
<comment type="pathway">
    <text evidence="1">Nucleotide-sugar biosynthesis; UDP-alpha-D-glucuronate biosynthesis; UDP-alpha-D-glucuronate from UDP-alpha-D-glucose: step 1/1.</text>
</comment>
<dbReference type="EMBL" id="JAWNFY010000006">
    <property type="protein sequence ID" value="MDY5145998.1"/>
    <property type="molecule type" value="Genomic_DNA"/>
</dbReference>
<dbReference type="GeneID" id="92814626"/>
<gene>
    <name evidence="12" type="ORF">R6G74_04815</name>
    <name evidence="13" type="ORF">R6P33_03020</name>
</gene>
<evidence type="ECO:0000256" key="8">
    <source>
        <dbReference type="PIRSR" id="PIRSR500134-1"/>
    </source>
</evidence>
<feature type="binding site" evidence="9">
    <location>
        <position position="306"/>
    </location>
    <ligand>
        <name>substrate</name>
    </ligand>
</feature>
<feature type="binding site" evidence="10">
    <location>
        <position position="314"/>
    </location>
    <ligand>
        <name>NAD(+)</name>
        <dbReference type="ChEBI" id="CHEBI:57540"/>
    </ligand>
</feature>
<keyword evidence="4 7" id="KW-0560">Oxidoreductase</keyword>
<accession>A0AAW9HMC8</accession>
<dbReference type="Gene3D" id="3.40.50.720">
    <property type="entry name" value="NAD(P)-binding Rossmann-like Domain"/>
    <property type="match status" value="2"/>
</dbReference>
<dbReference type="InterPro" id="IPR014027">
    <property type="entry name" value="UDP-Glc/GDP-Man_DH_C"/>
</dbReference>
<dbReference type="PIRSF" id="PIRSF000124">
    <property type="entry name" value="UDPglc_GDPman_dh"/>
    <property type="match status" value="1"/>
</dbReference>
<feature type="binding site" evidence="9">
    <location>
        <position position="388"/>
    </location>
    <ligand>
        <name>substrate</name>
    </ligand>
</feature>
<feature type="binding site" evidence="10">
    <location>
        <position position="118"/>
    </location>
    <ligand>
        <name>NAD(+)</name>
        <dbReference type="ChEBI" id="CHEBI:57540"/>
    </ligand>
</feature>
<evidence type="ECO:0000256" key="1">
    <source>
        <dbReference type="ARBA" id="ARBA00004701"/>
    </source>
</evidence>
<dbReference type="SUPFAM" id="SSF51735">
    <property type="entry name" value="NAD(P)-binding Rossmann-fold domains"/>
    <property type="match status" value="1"/>
</dbReference>
<evidence type="ECO:0000256" key="3">
    <source>
        <dbReference type="ARBA" id="ARBA00012954"/>
    </source>
</evidence>
<evidence type="ECO:0000256" key="9">
    <source>
        <dbReference type="PIRSR" id="PIRSR500134-2"/>
    </source>
</evidence>
<feature type="binding site" evidence="10">
    <location>
        <position position="83"/>
    </location>
    <ligand>
        <name>NAD(+)</name>
        <dbReference type="ChEBI" id="CHEBI:57540"/>
    </ligand>
</feature>
<dbReference type="GO" id="GO:0000271">
    <property type="term" value="P:polysaccharide biosynthetic process"/>
    <property type="evidence" value="ECO:0007669"/>
    <property type="project" value="InterPro"/>
</dbReference>
<feature type="binding site" evidence="10">
    <location>
        <position position="145"/>
    </location>
    <ligand>
        <name>NAD(+)</name>
        <dbReference type="ChEBI" id="CHEBI:57540"/>
    </ligand>
</feature>
<evidence type="ECO:0000313" key="13">
    <source>
        <dbReference type="EMBL" id="MDY5145998.1"/>
    </source>
</evidence>
<dbReference type="InterPro" id="IPR008927">
    <property type="entry name" value="6-PGluconate_DH-like_C_sf"/>
</dbReference>
<dbReference type="Pfam" id="PF00984">
    <property type="entry name" value="UDPG_MGDP_dh"/>
    <property type="match status" value="1"/>
</dbReference>
<feature type="binding site" evidence="9">
    <location>
        <position position="250"/>
    </location>
    <ligand>
        <name>substrate</name>
    </ligand>
</feature>
<dbReference type="GO" id="GO:0003979">
    <property type="term" value="F:UDP-glucose 6-dehydrogenase activity"/>
    <property type="evidence" value="ECO:0007669"/>
    <property type="project" value="UniProtKB-EC"/>
</dbReference>
<keyword evidence="14" id="KW-1185">Reference proteome</keyword>
<evidence type="ECO:0000256" key="6">
    <source>
        <dbReference type="ARBA" id="ARBA00047473"/>
    </source>
</evidence>
<proteinExistence type="inferred from homology"/>
<evidence type="ECO:0000256" key="5">
    <source>
        <dbReference type="ARBA" id="ARBA00023027"/>
    </source>
</evidence>
<evidence type="ECO:0000313" key="15">
    <source>
        <dbReference type="Proteomes" id="UP001288320"/>
    </source>
</evidence>
<dbReference type="GO" id="GO:0051287">
    <property type="term" value="F:NAD binding"/>
    <property type="evidence" value="ECO:0007669"/>
    <property type="project" value="InterPro"/>
</dbReference>
<feature type="binding site" evidence="9">
    <location>
        <position position="197"/>
    </location>
    <ligand>
        <name>substrate</name>
    </ligand>
</feature>
<evidence type="ECO:0000256" key="2">
    <source>
        <dbReference type="ARBA" id="ARBA00006601"/>
    </source>
</evidence>
<feature type="binding site" evidence="9">
    <location>
        <position position="307"/>
    </location>
    <ligand>
        <name>substrate</name>
    </ligand>
</feature>
<comment type="similarity">
    <text evidence="2 7">Belongs to the UDP-glucose/GDP-mannose dehydrogenase family.</text>
</comment>
<comment type="catalytic activity">
    <reaction evidence="6 7">
        <text>UDP-alpha-D-glucose + 2 NAD(+) + H2O = UDP-alpha-D-glucuronate + 2 NADH + 3 H(+)</text>
        <dbReference type="Rhea" id="RHEA:23596"/>
        <dbReference type="ChEBI" id="CHEBI:15377"/>
        <dbReference type="ChEBI" id="CHEBI:15378"/>
        <dbReference type="ChEBI" id="CHEBI:57540"/>
        <dbReference type="ChEBI" id="CHEBI:57945"/>
        <dbReference type="ChEBI" id="CHEBI:58052"/>
        <dbReference type="ChEBI" id="CHEBI:58885"/>
        <dbReference type="EC" id="1.1.1.22"/>
    </reaction>
</comment>
<evidence type="ECO:0000256" key="10">
    <source>
        <dbReference type="PIRSR" id="PIRSR500134-3"/>
    </source>
</evidence>
<name>A0AAW9HMC8_9ACTO</name>
<dbReference type="Proteomes" id="UP001288320">
    <property type="component" value="Unassembled WGS sequence"/>
</dbReference>
<dbReference type="InterPro" id="IPR017476">
    <property type="entry name" value="UDP-Glc/GDP-Man"/>
</dbReference>
<dbReference type="AlphaFoldDB" id="A0AAW9HMC8"/>
<dbReference type="PANTHER" id="PTHR43750:SF2">
    <property type="entry name" value="UDP-GLUCOSE 6-DEHYDROGENASE"/>
    <property type="match status" value="1"/>
</dbReference>